<evidence type="ECO:0000313" key="6">
    <source>
        <dbReference type="EMBL" id="CAI4020253.1"/>
    </source>
</evidence>
<dbReference type="OrthoDB" id="424503at2759"/>
<sequence>MVPRCKAHRQATAMSVLAWAASRSSNGALIFGIKDAEGLTPLAKALKVWKIPSARILALSGAPAANATLIVECRPDLVAAVLQTELQALSRAVAEAPAPKAAGNCLVPPNSGRNSTLLHLAAELSSEDGGPQIIRELLDAGAKVDRADTNGDTALNSALREDSSEVVSMMLSADGGSALLSQTNRQGQSALHIAATAGASNSLRLLVAEGADTTAKDAHGKTALQYAEQRGDVEAVESISLGSTLKVAEDSGGKAQNFKSSASWTAQDEAAVEELEEGLSTELIAAVIVAVAGGGLCLVLLVCMLRRRFGRRKRSMVAQEAKPERRKQVWTEQTEALRKNRTLNNADRRESNEVHQLQGSALKAAVVVQTPATPTQGRSAGEVSQLAFQAEASKARSDPAKKGKLSQGPRQAAKADSPASVPTTTQDHRPQRKAKAKSRSAKQPK</sequence>
<dbReference type="SUPFAM" id="SSF48403">
    <property type="entry name" value="Ankyrin repeat"/>
    <property type="match status" value="1"/>
</dbReference>
<evidence type="ECO:0000256" key="5">
    <source>
        <dbReference type="SAM" id="Phobius"/>
    </source>
</evidence>
<evidence type="ECO:0000256" key="3">
    <source>
        <dbReference type="PROSITE-ProRule" id="PRU00023"/>
    </source>
</evidence>
<comment type="caution">
    <text evidence="6">The sequence shown here is derived from an EMBL/GenBank/DDBJ whole genome shotgun (WGS) entry which is preliminary data.</text>
</comment>
<dbReference type="SMART" id="SM00248">
    <property type="entry name" value="ANK"/>
    <property type="match status" value="4"/>
</dbReference>
<organism evidence="6">
    <name type="scientific">Cladocopium goreaui</name>
    <dbReference type="NCBI Taxonomy" id="2562237"/>
    <lineage>
        <taxon>Eukaryota</taxon>
        <taxon>Sar</taxon>
        <taxon>Alveolata</taxon>
        <taxon>Dinophyceae</taxon>
        <taxon>Suessiales</taxon>
        <taxon>Symbiodiniaceae</taxon>
        <taxon>Cladocopium</taxon>
    </lineage>
</organism>
<keyword evidence="1" id="KW-0677">Repeat</keyword>
<feature type="transmembrane region" description="Helical" evidence="5">
    <location>
        <begin position="283"/>
        <end position="305"/>
    </location>
</feature>
<gene>
    <name evidence="6" type="ORF">C1SCF055_LOCUS44690</name>
</gene>
<feature type="compositionally biased region" description="Basic residues" evidence="4">
    <location>
        <begin position="430"/>
        <end position="445"/>
    </location>
</feature>
<keyword evidence="2 3" id="KW-0040">ANK repeat</keyword>
<dbReference type="EMBL" id="CAMXCT010006799">
    <property type="protein sequence ID" value="CAI4020253.1"/>
    <property type="molecule type" value="Genomic_DNA"/>
</dbReference>
<dbReference type="EMBL" id="CAMXCT030006799">
    <property type="protein sequence ID" value="CAL4807565.1"/>
    <property type="molecule type" value="Genomic_DNA"/>
</dbReference>
<reference evidence="6" key="1">
    <citation type="submission" date="2022-10" db="EMBL/GenBank/DDBJ databases">
        <authorList>
            <person name="Chen Y."/>
            <person name="Dougan E. K."/>
            <person name="Chan C."/>
            <person name="Rhodes N."/>
            <person name="Thang M."/>
        </authorList>
    </citation>
    <scope>NUCLEOTIDE SEQUENCE</scope>
</reference>
<dbReference type="Proteomes" id="UP001152797">
    <property type="component" value="Unassembled WGS sequence"/>
</dbReference>
<evidence type="ECO:0000313" key="7">
    <source>
        <dbReference type="EMBL" id="CAL4807565.1"/>
    </source>
</evidence>
<proteinExistence type="predicted"/>
<protein>
    <submittedName>
        <fullName evidence="7">Protein VAPYRIN (MtVpy) (Protein HERMES)</fullName>
    </submittedName>
</protein>
<evidence type="ECO:0000256" key="2">
    <source>
        <dbReference type="ARBA" id="ARBA00023043"/>
    </source>
</evidence>
<feature type="region of interest" description="Disordered" evidence="4">
    <location>
        <begin position="389"/>
        <end position="445"/>
    </location>
</feature>
<reference evidence="7 8" key="2">
    <citation type="submission" date="2024-05" db="EMBL/GenBank/DDBJ databases">
        <authorList>
            <person name="Chen Y."/>
            <person name="Shah S."/>
            <person name="Dougan E. K."/>
            <person name="Thang M."/>
            <person name="Chan C."/>
        </authorList>
    </citation>
    <scope>NUCLEOTIDE SEQUENCE [LARGE SCALE GENOMIC DNA]</scope>
</reference>
<evidence type="ECO:0000256" key="4">
    <source>
        <dbReference type="SAM" id="MobiDB-lite"/>
    </source>
</evidence>
<dbReference type="AlphaFoldDB" id="A0A9P1GSJ9"/>
<name>A0A9P1GSJ9_9DINO</name>
<dbReference type="PROSITE" id="PS50297">
    <property type="entry name" value="ANK_REP_REGION"/>
    <property type="match status" value="2"/>
</dbReference>
<dbReference type="PANTHER" id="PTHR24178">
    <property type="entry name" value="MOLTING PROTEIN MLT-4"/>
    <property type="match status" value="1"/>
</dbReference>
<dbReference type="InterPro" id="IPR036770">
    <property type="entry name" value="Ankyrin_rpt-contain_sf"/>
</dbReference>
<keyword evidence="5" id="KW-1133">Transmembrane helix</keyword>
<feature type="region of interest" description="Disordered" evidence="4">
    <location>
        <begin position="313"/>
        <end position="333"/>
    </location>
</feature>
<accession>A0A9P1GSJ9</accession>
<dbReference type="InterPro" id="IPR002110">
    <property type="entry name" value="Ankyrin_rpt"/>
</dbReference>
<dbReference type="EMBL" id="CAMXCT020006799">
    <property type="protein sequence ID" value="CAL1173628.1"/>
    <property type="molecule type" value="Genomic_DNA"/>
</dbReference>
<evidence type="ECO:0000313" key="8">
    <source>
        <dbReference type="Proteomes" id="UP001152797"/>
    </source>
</evidence>
<dbReference type="Pfam" id="PF12796">
    <property type="entry name" value="Ank_2"/>
    <property type="match status" value="1"/>
</dbReference>
<feature type="repeat" description="ANK" evidence="3">
    <location>
        <begin position="186"/>
        <end position="218"/>
    </location>
</feature>
<keyword evidence="8" id="KW-1185">Reference proteome</keyword>
<feature type="repeat" description="ANK" evidence="3">
    <location>
        <begin position="113"/>
        <end position="149"/>
    </location>
</feature>
<dbReference type="PROSITE" id="PS50088">
    <property type="entry name" value="ANK_REPEAT"/>
    <property type="match status" value="2"/>
</dbReference>
<dbReference type="Gene3D" id="1.25.40.20">
    <property type="entry name" value="Ankyrin repeat-containing domain"/>
    <property type="match status" value="1"/>
</dbReference>
<keyword evidence="5" id="KW-0472">Membrane</keyword>
<keyword evidence="5" id="KW-0812">Transmembrane</keyword>
<evidence type="ECO:0000256" key="1">
    <source>
        <dbReference type="ARBA" id="ARBA00022737"/>
    </source>
</evidence>
<dbReference type="Pfam" id="PF13857">
    <property type="entry name" value="Ank_5"/>
    <property type="match status" value="1"/>
</dbReference>